<dbReference type="InterPro" id="IPR025332">
    <property type="entry name" value="DUF4238"/>
</dbReference>
<proteinExistence type="predicted"/>
<dbReference type="OrthoDB" id="5340163at2759"/>
<gene>
    <name evidence="2" type="ORF">DEBURN_LOCUS2501</name>
</gene>
<protein>
    <submittedName>
        <fullName evidence="2">11959_t:CDS:1</fullName>
    </submittedName>
</protein>
<evidence type="ECO:0000313" key="3">
    <source>
        <dbReference type="Proteomes" id="UP000789706"/>
    </source>
</evidence>
<accession>A0A9N8YZ94</accession>
<comment type="caution">
    <text evidence="2">The sequence shown here is derived from an EMBL/GenBank/DDBJ whole genome shotgun (WGS) entry which is preliminary data.</text>
</comment>
<dbReference type="EMBL" id="CAJVPK010000137">
    <property type="protein sequence ID" value="CAG8457637.1"/>
    <property type="molecule type" value="Genomic_DNA"/>
</dbReference>
<evidence type="ECO:0000256" key="1">
    <source>
        <dbReference type="SAM" id="Coils"/>
    </source>
</evidence>
<dbReference type="AlphaFoldDB" id="A0A9N8YZ94"/>
<name>A0A9N8YZ94_9GLOM</name>
<evidence type="ECO:0000313" key="2">
    <source>
        <dbReference type="EMBL" id="CAG8457637.1"/>
    </source>
</evidence>
<keyword evidence="3" id="KW-1185">Reference proteome</keyword>
<keyword evidence="1" id="KW-0175">Coiled coil</keyword>
<dbReference type="Pfam" id="PF14022">
    <property type="entry name" value="DUF4238"/>
    <property type="match status" value="1"/>
</dbReference>
<sequence length="440" mass="52684">MYEIKEEKGSYHHYIPRFILRNFAIDNYDRVFVNNKKIFNQNKKFWKKRREELLQTYDRIVDELEFSLISKTYGCKNMYKDFNHEDAENVEKKLAKLEGQSSKVIRDIIEVSEREIHITLLRKDLEDLRKFLFIMNYRNPYRRIQYTDKIFDPITWSMVKNFMKGRNLQSPLKVWLQNVREILETPHEDVKDNPRIFGLDRSDYRTRMIDCFLAIWKAGENDEFLVTSNSFGIFEGINFEIHKDIGSFKFAFHWFYVISPKIMLVLCHSAFRKENGFEYLYKFLGFKYHSIFENVPHLPATVKYVGRIDSSRAGLKPDNAFDNSFDRYINSIGLETQPDDKFTFPFVKVNSATVHLVNAIILNEARSDLIISYVSPSYLYKTIVKYHKNPRFIKQNFSSLKKKLFTELNKTHKEDLNFRKNIPTRGRTRIWHECRMVTKS</sequence>
<reference evidence="2" key="1">
    <citation type="submission" date="2021-06" db="EMBL/GenBank/DDBJ databases">
        <authorList>
            <person name="Kallberg Y."/>
            <person name="Tangrot J."/>
            <person name="Rosling A."/>
        </authorList>
    </citation>
    <scope>NUCLEOTIDE SEQUENCE</scope>
    <source>
        <strain evidence="2">AZ414A</strain>
    </source>
</reference>
<feature type="coiled-coil region" evidence="1">
    <location>
        <begin position="80"/>
        <end position="107"/>
    </location>
</feature>
<organism evidence="2 3">
    <name type="scientific">Diversispora eburnea</name>
    <dbReference type="NCBI Taxonomy" id="1213867"/>
    <lineage>
        <taxon>Eukaryota</taxon>
        <taxon>Fungi</taxon>
        <taxon>Fungi incertae sedis</taxon>
        <taxon>Mucoromycota</taxon>
        <taxon>Glomeromycotina</taxon>
        <taxon>Glomeromycetes</taxon>
        <taxon>Diversisporales</taxon>
        <taxon>Diversisporaceae</taxon>
        <taxon>Diversispora</taxon>
    </lineage>
</organism>
<dbReference type="Proteomes" id="UP000789706">
    <property type="component" value="Unassembled WGS sequence"/>
</dbReference>